<feature type="transmembrane region" description="Helical" evidence="5">
    <location>
        <begin position="239"/>
        <end position="259"/>
    </location>
</feature>
<evidence type="ECO:0000259" key="6">
    <source>
        <dbReference type="Pfam" id="PF04932"/>
    </source>
</evidence>
<dbReference type="Pfam" id="PF19358">
    <property type="entry name" value="DUF5935"/>
    <property type="match status" value="1"/>
</dbReference>
<feature type="transmembrane region" description="Helical" evidence="5">
    <location>
        <begin position="129"/>
        <end position="151"/>
    </location>
</feature>
<dbReference type="KEGG" id="aprs:BI364_11645"/>
<keyword evidence="3 5" id="KW-1133">Transmembrane helix</keyword>
<keyword evidence="9" id="KW-1185">Reference proteome</keyword>
<sequence>MRALVFMLFMAGTIPMALAEPYIGLLVWVLLSDMNIYREVYGFASDFRWVLIISIVTIFSMLINRHSVKRIEWSALSITMVLFAIMTSISTAFAMVPWFATPHWIQFLKIMAVVFAIMMLVNTPSRLHGLIWIFVISFGFWSAKGGFFTLIHGGNYHVYGPSPSFFGDNNQFALVMCMTLPLMRYLQIHAQSRWLRWGLWGLVLLTIVSILGTYSRGGLIGLAVVLPMLILKSRKRVSVILSILIVLPLVFNFMPQAWVNRMRGLDTGSATQSQSFQGRLQSWEFATNVALHRPVTGGGFGVWASRQVWAEYGPPEFNHALAIHSIWFEVLAEQGFVGLGLYIGMLALAWRNLVLIRKRSRDQTSARWLFDLAGYLQVSLVGFVVTGSALPQAYFNFTFQLLAVIVVMRSMLKIESIKLAVP</sequence>
<proteinExistence type="predicted"/>
<dbReference type="GO" id="GO:0016874">
    <property type="term" value="F:ligase activity"/>
    <property type="evidence" value="ECO:0007669"/>
    <property type="project" value="UniProtKB-KW"/>
</dbReference>
<evidence type="ECO:0000256" key="2">
    <source>
        <dbReference type="ARBA" id="ARBA00022692"/>
    </source>
</evidence>
<evidence type="ECO:0000259" key="7">
    <source>
        <dbReference type="Pfam" id="PF19358"/>
    </source>
</evidence>
<feature type="transmembrane region" description="Helical" evidence="5">
    <location>
        <begin position="368"/>
        <end position="387"/>
    </location>
</feature>
<accession>A0A1D8IPV3</accession>
<evidence type="ECO:0000256" key="1">
    <source>
        <dbReference type="ARBA" id="ARBA00004141"/>
    </source>
</evidence>
<dbReference type="NCBIfam" id="TIGR03097">
    <property type="entry name" value="PEP_O_lig_1"/>
    <property type="match status" value="1"/>
</dbReference>
<evidence type="ECO:0000256" key="3">
    <source>
        <dbReference type="ARBA" id="ARBA00022989"/>
    </source>
</evidence>
<dbReference type="Proteomes" id="UP000095401">
    <property type="component" value="Chromosome"/>
</dbReference>
<dbReference type="EMBL" id="CP017415">
    <property type="protein sequence ID" value="AOU98520.1"/>
    <property type="molecule type" value="Genomic_DNA"/>
</dbReference>
<keyword evidence="4 5" id="KW-0472">Membrane</keyword>
<dbReference type="AlphaFoldDB" id="A0A1D8IPV3"/>
<keyword evidence="2 5" id="KW-0812">Transmembrane</keyword>
<dbReference type="PANTHER" id="PTHR37422:SF13">
    <property type="entry name" value="LIPOPOLYSACCHARIDE BIOSYNTHESIS PROTEIN PA4999-RELATED"/>
    <property type="match status" value="1"/>
</dbReference>
<feature type="transmembrane region" description="Helical" evidence="5">
    <location>
        <begin position="104"/>
        <end position="122"/>
    </location>
</feature>
<gene>
    <name evidence="8" type="ORF">BI364_11645</name>
</gene>
<dbReference type="RefSeq" id="WP_070078880.1">
    <property type="nucleotide sequence ID" value="NZ_CP017415.1"/>
</dbReference>
<evidence type="ECO:0000256" key="4">
    <source>
        <dbReference type="ARBA" id="ARBA00023136"/>
    </source>
</evidence>
<comment type="subcellular location">
    <subcellularLocation>
        <location evidence="1">Membrane</location>
        <topology evidence="1">Multi-pass membrane protein</topology>
    </subcellularLocation>
</comment>
<feature type="transmembrane region" description="Helical" evidence="5">
    <location>
        <begin position="75"/>
        <end position="98"/>
    </location>
</feature>
<name>A0A1D8IPV3_9GAMM</name>
<organism evidence="8 9">
    <name type="scientific">Acidihalobacter yilgarnensis</name>
    <dbReference type="NCBI Taxonomy" id="2819280"/>
    <lineage>
        <taxon>Bacteria</taxon>
        <taxon>Pseudomonadati</taxon>
        <taxon>Pseudomonadota</taxon>
        <taxon>Gammaproteobacteria</taxon>
        <taxon>Chromatiales</taxon>
        <taxon>Ectothiorhodospiraceae</taxon>
        <taxon>Acidihalobacter</taxon>
    </lineage>
</organism>
<protein>
    <submittedName>
        <fullName evidence="8">Putative O-glycosylation ligase, exosortase A system-associated</fullName>
    </submittedName>
</protein>
<keyword evidence="8" id="KW-0436">Ligase</keyword>
<dbReference type="InterPro" id="IPR045979">
    <property type="entry name" value="DUF5935"/>
</dbReference>
<feature type="domain" description="O-antigen ligase-related" evidence="6">
    <location>
        <begin position="202"/>
        <end position="343"/>
    </location>
</feature>
<evidence type="ECO:0000256" key="5">
    <source>
        <dbReference type="SAM" id="Phobius"/>
    </source>
</evidence>
<dbReference type="Pfam" id="PF04932">
    <property type="entry name" value="Wzy_C"/>
    <property type="match status" value="1"/>
</dbReference>
<evidence type="ECO:0000313" key="9">
    <source>
        <dbReference type="Proteomes" id="UP000095401"/>
    </source>
</evidence>
<dbReference type="InterPro" id="IPR007016">
    <property type="entry name" value="O-antigen_ligase-rel_domated"/>
</dbReference>
<feature type="domain" description="DUF5935" evidence="7">
    <location>
        <begin position="1"/>
        <end position="187"/>
    </location>
</feature>
<reference evidence="9" key="1">
    <citation type="submission" date="2016-09" db="EMBL/GenBank/DDBJ databases">
        <title>Acidihalobacter prosperus F5.</title>
        <authorList>
            <person name="Khaleque H.N."/>
            <person name="Ramsay J.P."/>
            <person name="Kaksonen A.H."/>
            <person name="Boxall N.J."/>
            <person name="Watkin E.L.J."/>
        </authorList>
    </citation>
    <scope>NUCLEOTIDE SEQUENCE [LARGE SCALE GENOMIC DNA]</scope>
    <source>
        <strain evidence="9">F5</strain>
    </source>
</reference>
<dbReference type="PANTHER" id="PTHR37422">
    <property type="entry name" value="TEICHURONIC ACID BIOSYNTHESIS PROTEIN TUAE"/>
    <property type="match status" value="1"/>
</dbReference>
<dbReference type="InterPro" id="IPR017528">
    <property type="entry name" value="CHP03097O-antigen_lig-rel"/>
</dbReference>
<dbReference type="GO" id="GO:0016020">
    <property type="term" value="C:membrane"/>
    <property type="evidence" value="ECO:0007669"/>
    <property type="project" value="UniProtKB-SubCell"/>
</dbReference>
<feature type="transmembrane region" description="Helical" evidence="5">
    <location>
        <begin position="43"/>
        <end position="63"/>
    </location>
</feature>
<dbReference type="InterPro" id="IPR051533">
    <property type="entry name" value="WaaL-like"/>
</dbReference>
<evidence type="ECO:0000313" key="8">
    <source>
        <dbReference type="EMBL" id="AOU98520.1"/>
    </source>
</evidence>
<feature type="transmembrane region" description="Helical" evidence="5">
    <location>
        <begin position="336"/>
        <end position="356"/>
    </location>
</feature>